<evidence type="ECO:0000313" key="1">
    <source>
        <dbReference type="EMBL" id="RSL16029.1"/>
    </source>
</evidence>
<dbReference type="Pfam" id="PF13366">
    <property type="entry name" value="PDDEXK_3"/>
    <property type="match status" value="1"/>
</dbReference>
<dbReference type="InterPro" id="IPR026350">
    <property type="entry name" value="GxxExxY"/>
</dbReference>
<dbReference type="EMBL" id="RSDW01000001">
    <property type="protein sequence ID" value="RSL16029.1"/>
    <property type="molecule type" value="Genomic_DNA"/>
</dbReference>
<organism evidence="1 2">
    <name type="scientific">Edaphobacter aggregans</name>
    <dbReference type="NCBI Taxonomy" id="570835"/>
    <lineage>
        <taxon>Bacteria</taxon>
        <taxon>Pseudomonadati</taxon>
        <taxon>Acidobacteriota</taxon>
        <taxon>Terriglobia</taxon>
        <taxon>Terriglobales</taxon>
        <taxon>Acidobacteriaceae</taxon>
        <taxon>Edaphobacter</taxon>
    </lineage>
</organism>
<dbReference type="NCBIfam" id="TIGR04256">
    <property type="entry name" value="GxxExxY"/>
    <property type="match status" value="1"/>
</dbReference>
<evidence type="ECO:0000313" key="2">
    <source>
        <dbReference type="Proteomes" id="UP000269669"/>
    </source>
</evidence>
<dbReference type="RefSeq" id="WP_125484696.1">
    <property type="nucleotide sequence ID" value="NZ_RSDW01000001.1"/>
</dbReference>
<keyword evidence="2" id="KW-1185">Reference proteome</keyword>
<sequence>METDQKRTRGKHDDLTERIIGVFYDVYNELGDGFLESVYREAMRLALTQVGLRVNTEVPVPVSFRGSVVGVFRADLIVNDAVLVELKASDQMMRQHESQTMHYLRATTIEVGLLMNFGPSPRFKRFVMDNELKKPIHKSVESVTIGVEPFLAPEMIP</sequence>
<dbReference type="AlphaFoldDB" id="A0A428MH32"/>
<dbReference type="Proteomes" id="UP000269669">
    <property type="component" value="Unassembled WGS sequence"/>
</dbReference>
<dbReference type="OrthoDB" id="9806869at2"/>
<name>A0A428MH32_9BACT</name>
<comment type="caution">
    <text evidence="1">The sequence shown here is derived from an EMBL/GenBank/DDBJ whole genome shotgun (WGS) entry which is preliminary data.</text>
</comment>
<protein>
    <submittedName>
        <fullName evidence="1">GxxExxY protein</fullName>
    </submittedName>
</protein>
<gene>
    <name evidence="1" type="ORF">EDE15_1538</name>
</gene>
<accession>A0A428MH32</accession>
<reference evidence="1 2" key="1">
    <citation type="submission" date="2018-12" db="EMBL/GenBank/DDBJ databases">
        <title>Sequencing of bacterial isolates from soil warming experiment in Harvard Forest, Massachusetts, USA.</title>
        <authorList>
            <person name="Deangelis K."/>
        </authorList>
    </citation>
    <scope>NUCLEOTIDE SEQUENCE [LARGE SCALE GENOMIC DNA]</scope>
    <source>
        <strain evidence="1 2">EB153</strain>
    </source>
</reference>
<proteinExistence type="predicted"/>